<keyword evidence="1" id="KW-0732">Signal</keyword>
<keyword evidence="3" id="KW-1185">Reference proteome</keyword>
<evidence type="ECO:0000256" key="1">
    <source>
        <dbReference type="SAM" id="SignalP"/>
    </source>
</evidence>
<evidence type="ECO:0000313" key="2">
    <source>
        <dbReference type="EMBL" id="ACJ27417.1"/>
    </source>
</evidence>
<evidence type="ECO:0000313" key="3">
    <source>
        <dbReference type="Proteomes" id="UP000000753"/>
    </source>
</evidence>
<dbReference type="HOGENOM" id="CLU_2071520_0_0_6"/>
<dbReference type="eggNOG" id="ENOG5031FPZ">
    <property type="taxonomic scope" value="Bacteria"/>
</dbReference>
<accession>B8CIE1</accession>
<dbReference type="RefSeq" id="WP_020910798.1">
    <property type="nucleotide sequence ID" value="NC_011566.1"/>
</dbReference>
<name>B8CIE1_SHEPW</name>
<sequence>MNTLSKILIGSAISIAALSTGAQASDLTCKVKGADDVVMKNITILRSNESIVKIDGSYKSPVMSNIYRIDAVDGKDISATPTYLYYSQYPLADHQLLATVQVDGQEAFKGLCTVTEEM</sequence>
<proteinExistence type="predicted"/>
<dbReference type="OrthoDB" id="6265234at2"/>
<gene>
    <name evidence="2" type="ordered locus">swp_0594</name>
</gene>
<protein>
    <recommendedName>
        <fullName evidence="4">C-type lysozyme inhibitor domain-containing protein</fullName>
    </recommendedName>
</protein>
<dbReference type="KEGG" id="swp:swp_0594"/>
<organism evidence="2 3">
    <name type="scientific">Shewanella piezotolerans (strain WP3 / JCM 13877)</name>
    <dbReference type="NCBI Taxonomy" id="225849"/>
    <lineage>
        <taxon>Bacteria</taxon>
        <taxon>Pseudomonadati</taxon>
        <taxon>Pseudomonadota</taxon>
        <taxon>Gammaproteobacteria</taxon>
        <taxon>Alteromonadales</taxon>
        <taxon>Shewanellaceae</taxon>
        <taxon>Shewanella</taxon>
    </lineage>
</organism>
<dbReference type="EMBL" id="CP000472">
    <property type="protein sequence ID" value="ACJ27417.1"/>
    <property type="molecule type" value="Genomic_DNA"/>
</dbReference>
<feature type="signal peptide" evidence="1">
    <location>
        <begin position="1"/>
        <end position="24"/>
    </location>
</feature>
<feature type="chain" id="PRO_5002866693" description="C-type lysozyme inhibitor domain-containing protein" evidence="1">
    <location>
        <begin position="25"/>
        <end position="118"/>
    </location>
</feature>
<evidence type="ECO:0008006" key="4">
    <source>
        <dbReference type="Google" id="ProtNLM"/>
    </source>
</evidence>
<reference evidence="2 3" key="1">
    <citation type="journal article" date="2008" name="PLoS ONE">
        <title>Environmental adaptation: genomic analysis of the piezotolerant and psychrotolerant deep-sea iron reducing bacterium Shewanella piezotolerans WP3.</title>
        <authorList>
            <person name="Wang F."/>
            <person name="Wang J."/>
            <person name="Jian H."/>
            <person name="Zhang B."/>
            <person name="Li S."/>
            <person name="Wang F."/>
            <person name="Zeng X."/>
            <person name="Gao L."/>
            <person name="Bartlett D.H."/>
            <person name="Yu J."/>
            <person name="Hu S."/>
            <person name="Xiao X."/>
        </authorList>
    </citation>
    <scope>NUCLEOTIDE SEQUENCE [LARGE SCALE GENOMIC DNA]</scope>
    <source>
        <strain evidence="3">WP3 / JCM 13877</strain>
    </source>
</reference>
<dbReference type="Proteomes" id="UP000000753">
    <property type="component" value="Chromosome"/>
</dbReference>
<dbReference type="AlphaFoldDB" id="B8CIE1"/>